<evidence type="ECO:0000259" key="3">
    <source>
        <dbReference type="PROSITE" id="PS51832"/>
    </source>
</evidence>
<organism evidence="4">
    <name type="scientific">marine sediment metagenome</name>
    <dbReference type="NCBI Taxonomy" id="412755"/>
    <lineage>
        <taxon>unclassified sequences</taxon>
        <taxon>metagenomes</taxon>
        <taxon>ecological metagenomes</taxon>
    </lineage>
</organism>
<keyword evidence="1" id="KW-0472">Membrane</keyword>
<dbReference type="SUPFAM" id="SSF109604">
    <property type="entry name" value="HD-domain/PDEase-like"/>
    <property type="match status" value="1"/>
</dbReference>
<protein>
    <submittedName>
        <fullName evidence="4">Uncharacterized protein</fullName>
    </submittedName>
</protein>
<feature type="transmembrane region" description="Helical" evidence="1">
    <location>
        <begin position="190"/>
        <end position="206"/>
    </location>
</feature>
<reference evidence="4" key="1">
    <citation type="journal article" date="2014" name="Front. Microbiol.">
        <title>High frequency of phylogenetically diverse reductive dehalogenase-homologous genes in deep subseafloor sedimentary metagenomes.</title>
        <authorList>
            <person name="Kawai M."/>
            <person name="Futagami T."/>
            <person name="Toyoda A."/>
            <person name="Takaki Y."/>
            <person name="Nishi S."/>
            <person name="Hori S."/>
            <person name="Arai W."/>
            <person name="Tsubouchi T."/>
            <person name="Morono Y."/>
            <person name="Uchiyama I."/>
            <person name="Ito T."/>
            <person name="Fujiyama A."/>
            <person name="Inagaki F."/>
            <person name="Takami H."/>
        </authorList>
    </citation>
    <scope>NUCLEOTIDE SEQUENCE</scope>
    <source>
        <strain evidence="4">Expedition CK06-06</strain>
    </source>
</reference>
<dbReference type="InterPro" id="IPR006674">
    <property type="entry name" value="HD_domain"/>
</dbReference>
<name>X0TNG2_9ZZZZ</name>
<feature type="transmembrane region" description="Helical" evidence="1">
    <location>
        <begin position="60"/>
        <end position="78"/>
    </location>
</feature>
<sequence>MRLPFRAMSFVLLLVVLALAALGFAAVRSSFTGVDEIILFAIFVVLALLAEIYATRVPAYKWEISSSVAIYLAALFILGPDLAVILVAVSSLLSELFLRWNAEPGERRASIIPVAFNVSQLVVTVSGAGLLLHLFDRPTLPLTEPFDYALAIACFLIYMLLNIAFVTGIVSLTEGKPFFHSALKSSRQFFVQYLVLCVSALLLAVLRSLSVWHVFLALFPLTLVHVSFRGYVKLQTEARKTFEQISRLLDERDHYTAVHSQQVAELAVEIAMEVGLPQNEIESIDVAARVHDIGKVAVPDSILLKPGPLSDDEWAIMKRHPAISAELIEGLEIYGAVVDAVRHEHERWDGSGYPDGLRGEEIPLMARIIAAADIYNALTT</sequence>
<dbReference type="Gene3D" id="1.10.3210.10">
    <property type="entry name" value="Hypothetical protein af1432"/>
    <property type="match status" value="1"/>
</dbReference>
<keyword evidence="1" id="KW-1133">Transmembrane helix</keyword>
<keyword evidence="1" id="KW-0812">Transmembrane</keyword>
<dbReference type="PROSITE" id="PS51832">
    <property type="entry name" value="HD_GYP"/>
    <property type="match status" value="1"/>
</dbReference>
<feature type="transmembrane region" description="Helical" evidence="1">
    <location>
        <begin position="148"/>
        <end position="170"/>
    </location>
</feature>
<dbReference type="PROSITE" id="PS51831">
    <property type="entry name" value="HD"/>
    <property type="match status" value="1"/>
</dbReference>
<dbReference type="InterPro" id="IPR003607">
    <property type="entry name" value="HD/PDEase_dom"/>
</dbReference>
<gene>
    <name evidence="4" type="ORF">S01H1_05980</name>
</gene>
<dbReference type="CDD" id="cd00077">
    <property type="entry name" value="HDc"/>
    <property type="match status" value="1"/>
</dbReference>
<feature type="domain" description="HD" evidence="2">
    <location>
        <begin position="256"/>
        <end position="378"/>
    </location>
</feature>
<dbReference type="Pfam" id="PF13487">
    <property type="entry name" value="HD_5"/>
    <property type="match status" value="1"/>
</dbReference>
<evidence type="ECO:0000259" key="2">
    <source>
        <dbReference type="PROSITE" id="PS51831"/>
    </source>
</evidence>
<dbReference type="InterPro" id="IPR052020">
    <property type="entry name" value="Cyclic_di-GMP/3'3'-cGAMP_PDE"/>
</dbReference>
<proteinExistence type="predicted"/>
<dbReference type="PANTHER" id="PTHR45228">
    <property type="entry name" value="CYCLIC DI-GMP PHOSPHODIESTERASE TM_0186-RELATED"/>
    <property type="match status" value="1"/>
</dbReference>
<dbReference type="AlphaFoldDB" id="X0TNG2"/>
<feature type="non-terminal residue" evidence="4">
    <location>
        <position position="380"/>
    </location>
</feature>
<evidence type="ECO:0000256" key="1">
    <source>
        <dbReference type="SAM" id="Phobius"/>
    </source>
</evidence>
<accession>X0TNG2</accession>
<dbReference type="PANTHER" id="PTHR45228:SF4">
    <property type="entry name" value="LIPOPROTEIN"/>
    <property type="match status" value="1"/>
</dbReference>
<feature type="transmembrane region" description="Helical" evidence="1">
    <location>
        <begin position="35"/>
        <end position="53"/>
    </location>
</feature>
<dbReference type="SMART" id="SM00471">
    <property type="entry name" value="HDc"/>
    <property type="match status" value="1"/>
</dbReference>
<dbReference type="InterPro" id="IPR037522">
    <property type="entry name" value="HD_GYP_dom"/>
</dbReference>
<feature type="domain" description="HD-GYP" evidence="3">
    <location>
        <begin position="234"/>
        <end position="380"/>
    </location>
</feature>
<feature type="transmembrane region" description="Helical" evidence="1">
    <location>
        <begin position="212"/>
        <end position="232"/>
    </location>
</feature>
<dbReference type="EMBL" id="BARS01003106">
    <property type="protein sequence ID" value="GAF77640.1"/>
    <property type="molecule type" value="Genomic_DNA"/>
</dbReference>
<comment type="caution">
    <text evidence="4">The sequence shown here is derived from an EMBL/GenBank/DDBJ whole genome shotgun (WGS) entry which is preliminary data.</text>
</comment>
<evidence type="ECO:0000313" key="4">
    <source>
        <dbReference type="EMBL" id="GAF77640.1"/>
    </source>
</evidence>